<dbReference type="Pfam" id="PF00069">
    <property type="entry name" value="Pkinase"/>
    <property type="match status" value="1"/>
</dbReference>
<keyword evidence="4 7" id="KW-0547">Nucleotide-binding</keyword>
<dbReference type="InterPro" id="IPR000719">
    <property type="entry name" value="Prot_kinase_dom"/>
</dbReference>
<dbReference type="GO" id="GO:0004674">
    <property type="term" value="F:protein serine/threonine kinase activity"/>
    <property type="evidence" value="ECO:0007669"/>
    <property type="project" value="UniProtKB-KW"/>
</dbReference>
<feature type="domain" description="Protein kinase" evidence="10">
    <location>
        <begin position="12"/>
        <end position="274"/>
    </location>
</feature>
<feature type="transmembrane region" description="Helical" evidence="9">
    <location>
        <begin position="358"/>
        <end position="378"/>
    </location>
</feature>
<dbReference type="FunFam" id="1.10.510.10:FF:000021">
    <property type="entry name" value="Serine/threonine protein kinase"/>
    <property type="match status" value="1"/>
</dbReference>
<dbReference type="PROSITE" id="PS00108">
    <property type="entry name" value="PROTEIN_KINASE_ST"/>
    <property type="match status" value="1"/>
</dbReference>
<evidence type="ECO:0000256" key="9">
    <source>
        <dbReference type="SAM" id="Phobius"/>
    </source>
</evidence>
<feature type="binding site" evidence="7">
    <location>
        <position position="41"/>
    </location>
    <ligand>
        <name>ATP</name>
        <dbReference type="ChEBI" id="CHEBI:30616"/>
    </ligand>
</feature>
<dbReference type="SUPFAM" id="SSF56112">
    <property type="entry name" value="Protein kinase-like (PK-like)"/>
    <property type="match status" value="1"/>
</dbReference>
<evidence type="ECO:0000259" key="10">
    <source>
        <dbReference type="PROSITE" id="PS50011"/>
    </source>
</evidence>
<keyword evidence="5 11" id="KW-0418">Kinase</keyword>
<evidence type="ECO:0000256" key="2">
    <source>
        <dbReference type="ARBA" id="ARBA00022527"/>
    </source>
</evidence>
<sequence>MPSLAGQKLDKYDMLEEVGHGGMAVVYRGRDTILDREVAVKVLHAHLADREESRRRLQREAKTVARLHHDNIVEIFDSSDPSRAHESYIVCEFIHGVTLRDWLDDRWVPHPVLAAMIAHRLCLPLEHAHSLGIVHRDIKPENVMIREDGCLKLMDFGIAQILDTQRLTTTGQLLGSPAYMAPELIKGGPVDKRIDIFALGVMLYQLATGELPFAGRNPAQVLNRILEGDYKPPRQVDPKVDEDLAAIIATALALKPTDRYQSANSLAKALEGYLESLAVEALPEELAAYFNNPEQYTDDVDARVCRELMRRATRAMRDGNGARALKLLARVLEIEPSNKRAAAMLDRVRIRGQRMRQAMAFGGAVALIGIVAAGVLLLQPAAPKPGRVHSQEVGADGSSQDYIIPQLDPQLQPPVFEAETDGGEAGDGTETGPIETDGDGGGRTTGGARPDASVTCTVQVQDLPAALLAGGDYQLFVPKQGVKPLSRTGQVQIEVTEYTTIRLTGDTYTGSAVLAPDECRSGVVQVLPAGPKPANLDFQPGAIPLTQLIVSCVKGCAHDKRTANNFPKLDFRRGETEMVVKLEFKSAGYRAKTEEFKLTPGNNPIRINLEKFDE</sequence>
<dbReference type="Gene3D" id="3.30.200.20">
    <property type="entry name" value="Phosphorylase Kinase, domain 1"/>
    <property type="match status" value="1"/>
</dbReference>
<dbReference type="InterPro" id="IPR017441">
    <property type="entry name" value="Protein_kinase_ATP_BS"/>
</dbReference>
<dbReference type="InterPro" id="IPR011009">
    <property type="entry name" value="Kinase-like_dom_sf"/>
</dbReference>
<dbReference type="RefSeq" id="WP_106090057.1">
    <property type="nucleotide sequence ID" value="NZ_PVNL01000057.1"/>
</dbReference>
<protein>
    <recommendedName>
        <fullName evidence="1">non-specific serine/threonine protein kinase</fullName>
        <ecNumber evidence="1">2.7.11.1</ecNumber>
    </recommendedName>
</protein>
<evidence type="ECO:0000256" key="4">
    <source>
        <dbReference type="ARBA" id="ARBA00022741"/>
    </source>
</evidence>
<accession>A0A2S9YQI7</accession>
<dbReference type="GO" id="GO:0005524">
    <property type="term" value="F:ATP binding"/>
    <property type="evidence" value="ECO:0007669"/>
    <property type="project" value="UniProtKB-UniRule"/>
</dbReference>
<dbReference type="Proteomes" id="UP000238823">
    <property type="component" value="Unassembled WGS sequence"/>
</dbReference>
<dbReference type="InterPro" id="IPR008271">
    <property type="entry name" value="Ser/Thr_kinase_AS"/>
</dbReference>
<name>A0A2S9YQI7_9BACT</name>
<keyword evidence="9" id="KW-0472">Membrane</keyword>
<feature type="region of interest" description="Disordered" evidence="8">
    <location>
        <begin position="413"/>
        <end position="450"/>
    </location>
</feature>
<keyword evidence="6 7" id="KW-0067">ATP-binding</keyword>
<dbReference type="PROSITE" id="PS00107">
    <property type="entry name" value="PROTEIN_KINASE_ATP"/>
    <property type="match status" value="1"/>
</dbReference>
<evidence type="ECO:0000256" key="8">
    <source>
        <dbReference type="SAM" id="MobiDB-lite"/>
    </source>
</evidence>
<dbReference type="PROSITE" id="PS50011">
    <property type="entry name" value="PROTEIN_KINASE_DOM"/>
    <property type="match status" value="1"/>
</dbReference>
<evidence type="ECO:0000256" key="3">
    <source>
        <dbReference type="ARBA" id="ARBA00022679"/>
    </source>
</evidence>
<keyword evidence="2" id="KW-0723">Serine/threonine-protein kinase</keyword>
<evidence type="ECO:0000313" key="12">
    <source>
        <dbReference type="Proteomes" id="UP000238823"/>
    </source>
</evidence>
<evidence type="ECO:0000256" key="5">
    <source>
        <dbReference type="ARBA" id="ARBA00022777"/>
    </source>
</evidence>
<keyword evidence="9" id="KW-1133">Transmembrane helix</keyword>
<dbReference type="Gene3D" id="1.10.510.10">
    <property type="entry name" value="Transferase(Phosphotransferase) domain 1"/>
    <property type="match status" value="1"/>
</dbReference>
<dbReference type="CDD" id="cd14014">
    <property type="entry name" value="STKc_PknB_like"/>
    <property type="match status" value="1"/>
</dbReference>
<keyword evidence="3 11" id="KW-0808">Transferase</keyword>
<dbReference type="PANTHER" id="PTHR43289:SF6">
    <property type="entry name" value="SERINE_THREONINE-PROTEIN KINASE NEKL-3"/>
    <property type="match status" value="1"/>
</dbReference>
<evidence type="ECO:0000313" key="11">
    <source>
        <dbReference type="EMBL" id="PRQ07353.1"/>
    </source>
</evidence>
<organism evidence="11 12">
    <name type="scientific">Enhygromyxa salina</name>
    <dbReference type="NCBI Taxonomy" id="215803"/>
    <lineage>
        <taxon>Bacteria</taxon>
        <taxon>Pseudomonadati</taxon>
        <taxon>Myxococcota</taxon>
        <taxon>Polyangia</taxon>
        <taxon>Nannocystales</taxon>
        <taxon>Nannocystaceae</taxon>
        <taxon>Enhygromyxa</taxon>
    </lineage>
</organism>
<evidence type="ECO:0000256" key="6">
    <source>
        <dbReference type="ARBA" id="ARBA00022840"/>
    </source>
</evidence>
<gene>
    <name evidence="11" type="primary">prkC_21</name>
    <name evidence="11" type="ORF">ENSA7_30650</name>
</gene>
<dbReference type="EC" id="2.7.11.1" evidence="1"/>
<comment type="caution">
    <text evidence="11">The sequence shown here is derived from an EMBL/GenBank/DDBJ whole genome shotgun (WGS) entry which is preliminary data.</text>
</comment>
<dbReference type="PANTHER" id="PTHR43289">
    <property type="entry name" value="MITOGEN-ACTIVATED PROTEIN KINASE KINASE KINASE 20-RELATED"/>
    <property type="match status" value="1"/>
</dbReference>
<reference evidence="11 12" key="1">
    <citation type="submission" date="2018-03" db="EMBL/GenBank/DDBJ databases">
        <title>Draft Genome Sequences of the Obligatory Marine Myxobacteria Enhygromyxa salina SWB007.</title>
        <authorList>
            <person name="Poehlein A."/>
            <person name="Moghaddam J.A."/>
            <person name="Harms H."/>
            <person name="Alanjari M."/>
            <person name="Koenig G.M."/>
            <person name="Daniel R."/>
            <person name="Schaeberle T.F."/>
        </authorList>
    </citation>
    <scope>NUCLEOTIDE SEQUENCE [LARGE SCALE GENOMIC DNA]</scope>
    <source>
        <strain evidence="11 12">SWB007</strain>
    </source>
</reference>
<dbReference type="SMART" id="SM00220">
    <property type="entry name" value="S_TKc"/>
    <property type="match status" value="1"/>
</dbReference>
<dbReference type="AlphaFoldDB" id="A0A2S9YQI7"/>
<evidence type="ECO:0000256" key="7">
    <source>
        <dbReference type="PROSITE-ProRule" id="PRU10141"/>
    </source>
</evidence>
<evidence type="ECO:0000256" key="1">
    <source>
        <dbReference type="ARBA" id="ARBA00012513"/>
    </source>
</evidence>
<proteinExistence type="predicted"/>
<keyword evidence="9" id="KW-0812">Transmembrane</keyword>
<dbReference type="OrthoDB" id="9801841at2"/>
<dbReference type="EMBL" id="PVNL01000057">
    <property type="protein sequence ID" value="PRQ07353.1"/>
    <property type="molecule type" value="Genomic_DNA"/>
</dbReference>